<evidence type="ECO:0000256" key="4">
    <source>
        <dbReference type="ARBA" id="ARBA00022630"/>
    </source>
</evidence>
<dbReference type="CDD" id="cd02803">
    <property type="entry name" value="OYE_like_FMN_family"/>
    <property type="match status" value="1"/>
</dbReference>
<evidence type="ECO:0000256" key="1">
    <source>
        <dbReference type="ARBA" id="ARBA00001917"/>
    </source>
</evidence>
<comment type="caution">
    <text evidence="12">The sequence shown here is derived from an EMBL/GenBank/DDBJ whole genome shotgun (WGS) entry which is preliminary data.</text>
</comment>
<dbReference type="InterPro" id="IPR001155">
    <property type="entry name" value="OxRdtase_FMN_N"/>
</dbReference>
<evidence type="ECO:0000256" key="8">
    <source>
        <dbReference type="ARBA" id="ARBA00023004"/>
    </source>
</evidence>
<keyword evidence="4" id="KW-0285">Flavoprotein</keyword>
<evidence type="ECO:0000259" key="10">
    <source>
        <dbReference type="Pfam" id="PF00724"/>
    </source>
</evidence>
<keyword evidence="8" id="KW-0408">Iron</keyword>
<comment type="cofactor">
    <cofactor evidence="2">
        <name>[4Fe-4S] cluster</name>
        <dbReference type="ChEBI" id="CHEBI:49883"/>
    </cofactor>
</comment>
<evidence type="ECO:0000256" key="2">
    <source>
        <dbReference type="ARBA" id="ARBA00001966"/>
    </source>
</evidence>
<evidence type="ECO:0000256" key="5">
    <source>
        <dbReference type="ARBA" id="ARBA00022643"/>
    </source>
</evidence>
<dbReference type="PANTHER" id="PTHR42917:SF2">
    <property type="entry name" value="2,4-DIENOYL-COA REDUCTASE [(2E)-ENOYL-COA-PRODUCING]"/>
    <property type="match status" value="1"/>
</dbReference>
<dbReference type="Gene3D" id="3.20.20.70">
    <property type="entry name" value="Aldolase class I"/>
    <property type="match status" value="1"/>
</dbReference>
<dbReference type="Gene3D" id="3.40.50.720">
    <property type="entry name" value="NAD(P)-binding Rossmann-like Domain"/>
    <property type="match status" value="1"/>
</dbReference>
<dbReference type="RefSeq" id="WP_242165143.1">
    <property type="nucleotide sequence ID" value="NZ_JAJMLW010000002.1"/>
</dbReference>
<reference evidence="12" key="1">
    <citation type="submission" date="2021-11" db="EMBL/GenBank/DDBJ databases">
        <title>A Novel Adlercreutzia Species, isolated from a Allomyrina dichotoma larva feces.</title>
        <authorList>
            <person name="Suh M.K."/>
        </authorList>
    </citation>
    <scope>NUCLEOTIDE SEQUENCE</scope>
    <source>
        <strain evidence="12">JBNU-10</strain>
    </source>
</reference>
<dbReference type="InterPro" id="IPR051793">
    <property type="entry name" value="NADH:flavin_oxidoreductase"/>
</dbReference>
<evidence type="ECO:0000259" key="11">
    <source>
        <dbReference type="Pfam" id="PF07992"/>
    </source>
</evidence>
<dbReference type="EMBL" id="JAJMLW010000002">
    <property type="protein sequence ID" value="MCI2242185.1"/>
    <property type="molecule type" value="Genomic_DNA"/>
</dbReference>
<dbReference type="Proteomes" id="UP001430755">
    <property type="component" value="Unassembled WGS sequence"/>
</dbReference>
<keyword evidence="6" id="KW-0479">Metal-binding</keyword>
<dbReference type="PRINTS" id="PR00411">
    <property type="entry name" value="PNDRDTASEI"/>
</dbReference>
<dbReference type="SUPFAM" id="SSF51395">
    <property type="entry name" value="FMN-linked oxidoreductases"/>
    <property type="match status" value="1"/>
</dbReference>
<evidence type="ECO:0000256" key="3">
    <source>
        <dbReference type="ARBA" id="ARBA00011048"/>
    </source>
</evidence>
<dbReference type="PRINTS" id="PR00368">
    <property type="entry name" value="FADPNR"/>
</dbReference>
<keyword evidence="13" id="KW-1185">Reference proteome</keyword>
<comment type="similarity">
    <text evidence="3">In the N-terminal section; belongs to the NADH:flavin oxidoreductase/NADH oxidase family.</text>
</comment>
<keyword evidence="5" id="KW-0288">FMN</keyword>
<comment type="cofactor">
    <cofactor evidence="1">
        <name>FMN</name>
        <dbReference type="ChEBI" id="CHEBI:58210"/>
    </cofactor>
</comment>
<protein>
    <submittedName>
        <fullName evidence="12">FAD-dependent oxidoreductase</fullName>
    </submittedName>
</protein>
<dbReference type="Pfam" id="PF00724">
    <property type="entry name" value="Oxidored_FMN"/>
    <property type="match status" value="1"/>
</dbReference>
<feature type="domain" description="FAD/NAD(P)-binding" evidence="11">
    <location>
        <begin position="423"/>
        <end position="673"/>
    </location>
</feature>
<dbReference type="SUPFAM" id="SSF51905">
    <property type="entry name" value="FAD/NAD(P)-binding domain"/>
    <property type="match status" value="1"/>
</dbReference>
<evidence type="ECO:0000256" key="6">
    <source>
        <dbReference type="ARBA" id="ARBA00022723"/>
    </source>
</evidence>
<proteinExistence type="inferred from homology"/>
<feature type="domain" description="NADH:flavin oxidoreductase/NADH oxidase N-terminal" evidence="10">
    <location>
        <begin position="9"/>
        <end position="268"/>
    </location>
</feature>
<sequence>MARRRLEKILEPCYIGKLKVKNRMIHMGSHGSIPKDDQGDAPISPRWLAFYESLAAGGFGLVSLGGGIVKLDETGERGFTTIQSNFSFEGLQALAAVIHKHDAHAFWQLLCGYPTRQLDQAHVTSYASSTLTQDDLDGLIPYYNPTTALTREQIDVITTAFADAAELLQRAGFDGVEINAGHNHGLNTFLSPAWNRRTDEYGGSAENRARIVCEINRKIKERCGADFPIIDNLSGAEYNVEGGRTVADTVELARLFEASGADAIHCRYEMYHEGIPELGIPRTAHELPDVDLYPGYVDEDLSEWGIDNSFGKGMMAWSGAAAAVKAAVSIPVSVSGRTDAFNGDKLIAEGKIDFISICRRAHADADYCRKVAEGAWDDIRPCVGCNTCYDMSAHNVNTWCMVNGGVMEGADYAQVPPADASKRVVVIGSGAAGLEAARVAALRGHDVTIVEREGQLGGTLPLAGMICDFHEDFLGFSRWQVRQVEKLGVRVMTKTVADRALVESLAPDAVIVAVGGAEPAVDIPGIDRKIVVTGEELHRQLRAALKVFNVERLGRLSKLYLPVGRRVVILGGSMHGLRTAHFLMRRGREVVIVEEGPELGTGMLDCGPKPNMLRWFVANDVEMLTNARVREITDAGVVVADADGGERLIRADSVVTALPLEPNLALYDELAGVAPEVYAVGDCNPLIVDAPYPPSKIEPVESELIWPRFTAAAVREAYRVARGI</sequence>
<evidence type="ECO:0000256" key="9">
    <source>
        <dbReference type="ARBA" id="ARBA00023014"/>
    </source>
</evidence>
<organism evidence="12 13">
    <name type="scientific">Adlercreutzia faecimuris</name>
    <dbReference type="NCBI Taxonomy" id="2897341"/>
    <lineage>
        <taxon>Bacteria</taxon>
        <taxon>Bacillati</taxon>
        <taxon>Actinomycetota</taxon>
        <taxon>Coriobacteriia</taxon>
        <taxon>Eggerthellales</taxon>
        <taxon>Eggerthellaceae</taxon>
        <taxon>Adlercreutzia</taxon>
    </lineage>
</organism>
<dbReference type="Pfam" id="PF07992">
    <property type="entry name" value="Pyr_redox_2"/>
    <property type="match status" value="1"/>
</dbReference>
<dbReference type="InterPro" id="IPR023753">
    <property type="entry name" value="FAD/NAD-binding_dom"/>
</dbReference>
<dbReference type="InterPro" id="IPR013785">
    <property type="entry name" value="Aldolase_TIM"/>
</dbReference>
<dbReference type="InterPro" id="IPR036188">
    <property type="entry name" value="FAD/NAD-bd_sf"/>
</dbReference>
<keyword evidence="7" id="KW-0560">Oxidoreductase</keyword>
<accession>A0ABS9WH51</accession>
<dbReference type="Gene3D" id="3.50.50.60">
    <property type="entry name" value="FAD/NAD(P)-binding domain"/>
    <property type="match status" value="1"/>
</dbReference>
<name>A0ABS9WH51_9ACTN</name>
<dbReference type="PANTHER" id="PTHR42917">
    <property type="entry name" value="2,4-DIENOYL-COA REDUCTASE"/>
    <property type="match status" value="1"/>
</dbReference>
<evidence type="ECO:0000313" key="12">
    <source>
        <dbReference type="EMBL" id="MCI2242185.1"/>
    </source>
</evidence>
<gene>
    <name evidence="12" type="ORF">LPT13_07450</name>
</gene>
<evidence type="ECO:0000256" key="7">
    <source>
        <dbReference type="ARBA" id="ARBA00023002"/>
    </source>
</evidence>
<evidence type="ECO:0000313" key="13">
    <source>
        <dbReference type="Proteomes" id="UP001430755"/>
    </source>
</evidence>
<keyword evidence="9" id="KW-0411">Iron-sulfur</keyword>